<organism evidence="2 3">
    <name type="scientific">Nonomuraea insulae</name>
    <dbReference type="NCBI Taxonomy" id="1616787"/>
    <lineage>
        <taxon>Bacteria</taxon>
        <taxon>Bacillati</taxon>
        <taxon>Actinomycetota</taxon>
        <taxon>Actinomycetes</taxon>
        <taxon>Streptosporangiales</taxon>
        <taxon>Streptosporangiaceae</taxon>
        <taxon>Nonomuraea</taxon>
    </lineage>
</organism>
<dbReference type="InterPro" id="IPR012338">
    <property type="entry name" value="Beta-lactam/transpept-like"/>
</dbReference>
<dbReference type="Proteomes" id="UP001596058">
    <property type="component" value="Unassembled WGS sequence"/>
</dbReference>
<dbReference type="SUPFAM" id="SSF56601">
    <property type="entry name" value="beta-lactamase/transpeptidase-like"/>
    <property type="match status" value="1"/>
</dbReference>
<dbReference type="PANTHER" id="PTHR43319:SF3">
    <property type="entry name" value="BETA-LACTAMASE-RELATED DOMAIN-CONTAINING PROTEIN"/>
    <property type="match status" value="1"/>
</dbReference>
<accession>A0ABW1CS52</accession>
<keyword evidence="3" id="KW-1185">Reference proteome</keyword>
<keyword evidence="2" id="KW-0378">Hydrolase</keyword>
<reference evidence="3" key="1">
    <citation type="journal article" date="2019" name="Int. J. Syst. Evol. Microbiol.">
        <title>The Global Catalogue of Microorganisms (GCM) 10K type strain sequencing project: providing services to taxonomists for standard genome sequencing and annotation.</title>
        <authorList>
            <consortium name="The Broad Institute Genomics Platform"/>
            <consortium name="The Broad Institute Genome Sequencing Center for Infectious Disease"/>
            <person name="Wu L."/>
            <person name="Ma J."/>
        </authorList>
    </citation>
    <scope>NUCLEOTIDE SEQUENCE [LARGE SCALE GENOMIC DNA]</scope>
    <source>
        <strain evidence="3">CCUG 53903</strain>
    </source>
</reference>
<gene>
    <name evidence="2" type="ORF">ACFPZ3_27550</name>
</gene>
<dbReference type="InterPro" id="IPR001466">
    <property type="entry name" value="Beta-lactam-related"/>
</dbReference>
<dbReference type="EMBL" id="JBHSPA010000031">
    <property type="protein sequence ID" value="MFC5827631.1"/>
    <property type="molecule type" value="Genomic_DNA"/>
</dbReference>
<evidence type="ECO:0000259" key="1">
    <source>
        <dbReference type="Pfam" id="PF00144"/>
    </source>
</evidence>
<dbReference type="Pfam" id="PF00144">
    <property type="entry name" value="Beta-lactamase"/>
    <property type="match status" value="1"/>
</dbReference>
<name>A0ABW1CS52_9ACTN</name>
<feature type="domain" description="Beta-lactamase-related" evidence="1">
    <location>
        <begin position="22"/>
        <end position="376"/>
    </location>
</feature>
<comment type="caution">
    <text evidence="2">The sequence shown here is derived from an EMBL/GenBank/DDBJ whole genome shotgun (WGS) entry which is preliminary data.</text>
</comment>
<evidence type="ECO:0000313" key="3">
    <source>
        <dbReference type="Proteomes" id="UP001596058"/>
    </source>
</evidence>
<sequence length="397" mass="42535">MVKDIDIQGTAAEGFEPVMHAFQRNFAQGAEVGAGLAVYQSGEPVVDLWGGDADSDTHRPWKHDTIAVLASTTKTFAAGALLLLVERGQVDLDAPVARYWPEFAQNGKGEITVRVLLSHRAGLPSMEARPVTWEDLRDWTPITDTLAAAAPEWPPGAAHGYHGVTFGHLTGEIVRRVSGTSLGEFFAREIAAPLGGLDCYIRVPDAELSRMAVMVVPDAEQIMLGMEVPELADMVEALNDPTSLTYRSMFGSVAIGWDATNDPSTYQVESPSMDGVASAASLARYYAALIGEVDGVRLLGPGLMEQVRHSYGDGIDEILQVRTSWGLGFALPGGPMWPASEKITGLFGHSGASGSFAFADPERGLAFAYVPNRGSELLEGGDFRVRGLIEALYEGRL</sequence>
<protein>
    <submittedName>
        <fullName evidence="2">Serine hydrolase domain-containing protein</fullName>
    </submittedName>
</protein>
<evidence type="ECO:0000313" key="2">
    <source>
        <dbReference type="EMBL" id="MFC5827631.1"/>
    </source>
</evidence>
<dbReference type="Gene3D" id="3.40.710.10">
    <property type="entry name" value="DD-peptidase/beta-lactamase superfamily"/>
    <property type="match status" value="1"/>
</dbReference>
<dbReference type="GO" id="GO:0016787">
    <property type="term" value="F:hydrolase activity"/>
    <property type="evidence" value="ECO:0007669"/>
    <property type="project" value="UniProtKB-KW"/>
</dbReference>
<dbReference type="RefSeq" id="WP_379517135.1">
    <property type="nucleotide sequence ID" value="NZ_JBHSPA010000031.1"/>
</dbReference>
<proteinExistence type="predicted"/>
<dbReference type="PANTHER" id="PTHR43319">
    <property type="entry name" value="BETA-LACTAMASE-RELATED"/>
    <property type="match status" value="1"/>
</dbReference>
<dbReference type="InterPro" id="IPR052907">
    <property type="entry name" value="Beta-lactamase/esterase"/>
</dbReference>